<evidence type="ECO:0000256" key="1">
    <source>
        <dbReference type="SAM" id="MobiDB-lite"/>
    </source>
</evidence>
<keyword evidence="2" id="KW-0812">Transmembrane</keyword>
<protein>
    <submittedName>
        <fullName evidence="3">Uncharacterized protein</fullName>
    </submittedName>
</protein>
<evidence type="ECO:0000313" key="3">
    <source>
        <dbReference type="EMBL" id="GAA1593643.1"/>
    </source>
</evidence>
<feature type="compositionally biased region" description="Polar residues" evidence="1">
    <location>
        <begin position="20"/>
        <end position="30"/>
    </location>
</feature>
<keyword evidence="4" id="KW-1185">Reference proteome</keyword>
<dbReference type="RefSeq" id="WP_344218788.1">
    <property type="nucleotide sequence ID" value="NZ_BAAAOS010000039.1"/>
</dbReference>
<gene>
    <name evidence="3" type="ORF">GCM10009789_54610</name>
</gene>
<reference evidence="4" key="1">
    <citation type="journal article" date="2019" name="Int. J. Syst. Evol. Microbiol.">
        <title>The Global Catalogue of Microorganisms (GCM) 10K type strain sequencing project: providing services to taxonomists for standard genome sequencing and annotation.</title>
        <authorList>
            <consortium name="The Broad Institute Genomics Platform"/>
            <consortium name="The Broad Institute Genome Sequencing Center for Infectious Disease"/>
            <person name="Wu L."/>
            <person name="Ma J."/>
        </authorList>
    </citation>
    <scope>NUCLEOTIDE SEQUENCE [LARGE SCALE GENOMIC DNA]</scope>
    <source>
        <strain evidence="4">JCM 14969</strain>
    </source>
</reference>
<accession>A0ABP4PXN6</accession>
<feature type="region of interest" description="Disordered" evidence="1">
    <location>
        <begin position="497"/>
        <end position="527"/>
    </location>
</feature>
<feature type="compositionally biased region" description="Low complexity" evidence="1">
    <location>
        <begin position="420"/>
        <end position="438"/>
    </location>
</feature>
<sequence length="584" mass="62907">MTITDELPESPNRSGDHVLQENTTSTSTGELANVPLTGADKVAYAFYATAATAALVGQVWAGVTHIPWPEEGFSPFLKIALVTPAVAVIELGGVATAALADLRRRKGEQAYAYRAMSLFAAIVALVFNVVGHWRPEERFLAFGFGGLSAFAYVLWLIHSSARRRDALRRAGQMATTGPVYGVVQWAREPKVTWLARGLALEHGYGLYESLRVARVQMRNNARRDAIAGTVAEYIRSEHQDERLAKIAETTYDADRLAGMLEERINYEVVTNKLTLAISPPPPEPEPEPAKEERTDLRAAVWVVEGTTPPPVQHIPVQQLPAQQVPPTGGVPLRDDEQWGEAMTGELMAVDYLPYDRSTDEAHDVEVVEEAAAAEAAAQQPVVAKPRPESPFVQHPVDEQPPAVDQPRVVQPKAPAPAPAAKPATPKAAAPKPAAARPAPAKKKSVVRNAVPQSVAPVPVVEEPAVFATPKAQPEPVVPAEVVVEPVKVEEPTVVAREVTARTAPASSRPAPKPKSTSSRSGGDLEKKRMRAWALLSDWPSDRPRTAATLASAIASSESDAERLLTEYDKEHGTSNLTLVANAQN</sequence>
<feature type="transmembrane region" description="Helical" evidence="2">
    <location>
        <begin position="44"/>
        <end position="63"/>
    </location>
</feature>
<proteinExistence type="predicted"/>
<organism evidence="3 4">
    <name type="scientific">Kribbella sancticallisti</name>
    <dbReference type="NCBI Taxonomy" id="460087"/>
    <lineage>
        <taxon>Bacteria</taxon>
        <taxon>Bacillati</taxon>
        <taxon>Actinomycetota</taxon>
        <taxon>Actinomycetes</taxon>
        <taxon>Propionibacteriales</taxon>
        <taxon>Kribbellaceae</taxon>
        <taxon>Kribbella</taxon>
    </lineage>
</organism>
<evidence type="ECO:0000256" key="2">
    <source>
        <dbReference type="SAM" id="Phobius"/>
    </source>
</evidence>
<name>A0ABP4PXN6_9ACTN</name>
<dbReference type="EMBL" id="BAAAOS010000039">
    <property type="protein sequence ID" value="GAA1593643.1"/>
    <property type="molecule type" value="Genomic_DNA"/>
</dbReference>
<feature type="region of interest" description="Disordered" evidence="1">
    <location>
        <begin position="377"/>
        <end position="447"/>
    </location>
</feature>
<feature type="transmembrane region" description="Helical" evidence="2">
    <location>
        <begin position="111"/>
        <end position="133"/>
    </location>
</feature>
<evidence type="ECO:0000313" key="4">
    <source>
        <dbReference type="Proteomes" id="UP001500393"/>
    </source>
</evidence>
<keyword evidence="2" id="KW-0472">Membrane</keyword>
<comment type="caution">
    <text evidence="3">The sequence shown here is derived from an EMBL/GenBank/DDBJ whole genome shotgun (WGS) entry which is preliminary data.</text>
</comment>
<dbReference type="Proteomes" id="UP001500393">
    <property type="component" value="Unassembled WGS sequence"/>
</dbReference>
<feature type="compositionally biased region" description="Low complexity" evidence="1">
    <location>
        <begin position="500"/>
        <end position="520"/>
    </location>
</feature>
<keyword evidence="2" id="KW-1133">Transmembrane helix</keyword>
<feature type="region of interest" description="Disordered" evidence="1">
    <location>
        <begin position="1"/>
        <end position="31"/>
    </location>
</feature>
<feature type="transmembrane region" description="Helical" evidence="2">
    <location>
        <begin position="75"/>
        <end position="99"/>
    </location>
</feature>
<feature type="transmembrane region" description="Helical" evidence="2">
    <location>
        <begin position="139"/>
        <end position="158"/>
    </location>
</feature>